<evidence type="ECO:0000313" key="1">
    <source>
        <dbReference type="EMBL" id="MFD2962787.1"/>
    </source>
</evidence>
<dbReference type="RefSeq" id="WP_377611043.1">
    <property type="nucleotide sequence ID" value="NZ_JBHUPA010000007.1"/>
</dbReference>
<evidence type="ECO:0000313" key="2">
    <source>
        <dbReference type="Proteomes" id="UP001597560"/>
    </source>
</evidence>
<reference evidence="2" key="1">
    <citation type="journal article" date="2019" name="Int. J. Syst. Evol. Microbiol.">
        <title>The Global Catalogue of Microorganisms (GCM) 10K type strain sequencing project: providing services to taxonomists for standard genome sequencing and annotation.</title>
        <authorList>
            <consortium name="The Broad Institute Genomics Platform"/>
            <consortium name="The Broad Institute Genome Sequencing Center for Infectious Disease"/>
            <person name="Wu L."/>
            <person name="Ma J."/>
        </authorList>
    </citation>
    <scope>NUCLEOTIDE SEQUENCE [LARGE SCALE GENOMIC DNA]</scope>
    <source>
        <strain evidence="2">KCTC 23098</strain>
    </source>
</reference>
<dbReference type="EMBL" id="JBHUPA010000007">
    <property type="protein sequence ID" value="MFD2962787.1"/>
    <property type="molecule type" value="Genomic_DNA"/>
</dbReference>
<dbReference type="Proteomes" id="UP001597560">
    <property type="component" value="Unassembled WGS sequence"/>
</dbReference>
<sequence length="173" mass="20485">MDVLINIKKEYLRNYLGFLFAFEDGAYSVFRHTDFGKLLVSLVKYSDKPVDHIKTEQTVRIILPKTRATRTAEKHYLYYTREDQAKLNDFLEAIFNIDFDQFFLAGVKLGVEQKEIVNDFIVNRRLTSMIGNIETIKKRSYRTTLDLQKKALDKLYKRAHYRNISITNYLRAI</sequence>
<protein>
    <recommendedName>
        <fullName evidence="3">Homing endonuclease LAGLIDADG domain-containing protein</fullName>
    </recommendedName>
</protein>
<accession>A0ABW6B031</accession>
<comment type="caution">
    <text evidence="1">The sequence shown here is derived from an EMBL/GenBank/DDBJ whole genome shotgun (WGS) entry which is preliminary data.</text>
</comment>
<name>A0ABW6B031_9SPHI</name>
<gene>
    <name evidence="1" type="ORF">ACFS6J_13390</name>
</gene>
<evidence type="ECO:0008006" key="3">
    <source>
        <dbReference type="Google" id="ProtNLM"/>
    </source>
</evidence>
<proteinExistence type="predicted"/>
<organism evidence="1 2">
    <name type="scientific">Olivibacter jilunii</name>
    <dbReference type="NCBI Taxonomy" id="985016"/>
    <lineage>
        <taxon>Bacteria</taxon>
        <taxon>Pseudomonadati</taxon>
        <taxon>Bacteroidota</taxon>
        <taxon>Sphingobacteriia</taxon>
        <taxon>Sphingobacteriales</taxon>
        <taxon>Sphingobacteriaceae</taxon>
        <taxon>Olivibacter</taxon>
    </lineage>
</organism>
<keyword evidence="2" id="KW-1185">Reference proteome</keyword>